<dbReference type="Gene3D" id="1.25.40.10">
    <property type="entry name" value="Tetratricopeptide repeat domain"/>
    <property type="match status" value="2"/>
</dbReference>
<dbReference type="NCBIfam" id="TIGR00756">
    <property type="entry name" value="PPR"/>
    <property type="match status" value="3"/>
</dbReference>
<dbReference type="Pfam" id="PF01535">
    <property type="entry name" value="PPR"/>
    <property type="match status" value="4"/>
</dbReference>
<reference evidence="4" key="1">
    <citation type="journal article" date="2013" name="Nat. Genet.">
        <title>The Capsella rubella genome and the genomic consequences of rapid mating system evolution.</title>
        <authorList>
            <person name="Slotte T."/>
            <person name="Hazzouri K.M."/>
            <person name="Agren J.A."/>
            <person name="Koenig D."/>
            <person name="Maumus F."/>
            <person name="Guo Y.L."/>
            <person name="Steige K."/>
            <person name="Platts A.E."/>
            <person name="Escobar J.S."/>
            <person name="Newman L.K."/>
            <person name="Wang W."/>
            <person name="Mandakova T."/>
            <person name="Vello E."/>
            <person name="Smith L.M."/>
            <person name="Henz S.R."/>
            <person name="Steffen J."/>
            <person name="Takuno S."/>
            <person name="Brandvain Y."/>
            <person name="Coop G."/>
            <person name="Andolfatto P."/>
            <person name="Hu T.T."/>
            <person name="Blanchette M."/>
            <person name="Clark R.M."/>
            <person name="Quesneville H."/>
            <person name="Nordborg M."/>
            <person name="Gaut B.S."/>
            <person name="Lysak M.A."/>
            <person name="Jenkins J."/>
            <person name="Grimwood J."/>
            <person name="Chapman J."/>
            <person name="Prochnik S."/>
            <person name="Shu S."/>
            <person name="Rokhsar D."/>
            <person name="Schmutz J."/>
            <person name="Weigel D."/>
            <person name="Wright S.I."/>
        </authorList>
    </citation>
    <scope>NUCLEOTIDE SEQUENCE [LARGE SCALE GENOMIC DNA]</scope>
    <source>
        <strain evidence="4">cv. Monte Gargano</strain>
    </source>
</reference>
<evidence type="ECO:0000256" key="1">
    <source>
        <dbReference type="ARBA" id="ARBA00022737"/>
    </source>
</evidence>
<dbReference type="Proteomes" id="UP000029121">
    <property type="component" value="Unassembled WGS sequence"/>
</dbReference>
<dbReference type="Pfam" id="PF13041">
    <property type="entry name" value="PPR_2"/>
    <property type="match status" value="1"/>
</dbReference>
<name>R0HYE6_9BRAS</name>
<sequence>MRKLAYSIYRQYPHFKPRQFEEARRGDLERNLEELGGGRSVHSSLLFKVGLERDDHTNHSLVKLYAKCGEVDYARKVFDEIPDRGTVSWNSIISGYSEAGLEKDDLDLFKKMEDERFEPDERTLVGLSTFLGPTLISMYGKCGDLDSARRFFNQMIKKDRVTWNAMITIHPVKNEATWNAMITVYAHHGHAKEALLLFDRMSVPPSEVTFVGVLSACVHVRLLDQGCGIFHEMSSLYGLVPKEHYTNIIDLLSRGGLLEEAWKFMERYPGKPDETMLAAILGARHKRKDVGIAEKGTRMLMEMKEVKNAENFVISSKVVADMK</sequence>
<proteinExistence type="predicted"/>
<evidence type="ECO:0000256" key="2">
    <source>
        <dbReference type="PROSITE-ProRule" id="PRU00708"/>
    </source>
</evidence>
<evidence type="ECO:0000313" key="3">
    <source>
        <dbReference type="EMBL" id="EOA29093.1"/>
    </source>
</evidence>
<evidence type="ECO:0008006" key="5">
    <source>
        <dbReference type="Google" id="ProtNLM"/>
    </source>
</evidence>
<protein>
    <recommendedName>
        <fullName evidence="5">Pentacotripeptide-repeat region of PRORP domain-containing protein</fullName>
    </recommendedName>
</protein>
<dbReference type="FunFam" id="1.25.40.10:FF:000158">
    <property type="entry name" value="pentatricopeptide repeat-containing protein At2g33680"/>
    <property type="match status" value="1"/>
</dbReference>
<organism evidence="3 4">
    <name type="scientific">Capsella rubella</name>
    <dbReference type="NCBI Taxonomy" id="81985"/>
    <lineage>
        <taxon>Eukaryota</taxon>
        <taxon>Viridiplantae</taxon>
        <taxon>Streptophyta</taxon>
        <taxon>Embryophyta</taxon>
        <taxon>Tracheophyta</taxon>
        <taxon>Spermatophyta</taxon>
        <taxon>Magnoliopsida</taxon>
        <taxon>eudicotyledons</taxon>
        <taxon>Gunneridae</taxon>
        <taxon>Pentapetalae</taxon>
        <taxon>rosids</taxon>
        <taxon>malvids</taxon>
        <taxon>Brassicales</taxon>
        <taxon>Brassicaceae</taxon>
        <taxon>Camelineae</taxon>
        <taxon>Capsella</taxon>
    </lineage>
</organism>
<dbReference type="PANTHER" id="PTHR47926">
    <property type="entry name" value="PENTATRICOPEPTIDE REPEAT-CONTAINING PROTEIN"/>
    <property type="match status" value="1"/>
</dbReference>
<dbReference type="InterPro" id="IPR046960">
    <property type="entry name" value="PPR_At4g14850-like_plant"/>
</dbReference>
<keyword evidence="4" id="KW-1185">Reference proteome</keyword>
<dbReference type="InterPro" id="IPR002885">
    <property type="entry name" value="PPR_rpt"/>
</dbReference>
<dbReference type="GO" id="GO:0009451">
    <property type="term" value="P:RNA modification"/>
    <property type="evidence" value="ECO:0007669"/>
    <property type="project" value="InterPro"/>
</dbReference>
<dbReference type="PANTHER" id="PTHR47926:SF543">
    <property type="entry name" value="(WILD MALAYSIAN BANANA) HYPOTHETICAL PROTEIN"/>
    <property type="match status" value="1"/>
</dbReference>
<dbReference type="EMBL" id="KB870808">
    <property type="protein sequence ID" value="EOA29093.1"/>
    <property type="molecule type" value="Genomic_DNA"/>
</dbReference>
<feature type="non-terminal residue" evidence="3">
    <location>
        <position position="323"/>
    </location>
</feature>
<dbReference type="PROSITE" id="PS51375">
    <property type="entry name" value="PPR"/>
    <property type="match status" value="2"/>
</dbReference>
<dbReference type="AlphaFoldDB" id="R0HYE6"/>
<accession>R0HYE6</accession>
<dbReference type="GO" id="GO:0099402">
    <property type="term" value="P:plant organ development"/>
    <property type="evidence" value="ECO:0007669"/>
    <property type="project" value="UniProtKB-ARBA"/>
</dbReference>
<feature type="repeat" description="PPR" evidence="2">
    <location>
        <begin position="85"/>
        <end position="119"/>
    </location>
</feature>
<dbReference type="GO" id="GO:0003723">
    <property type="term" value="F:RNA binding"/>
    <property type="evidence" value="ECO:0007669"/>
    <property type="project" value="InterPro"/>
</dbReference>
<dbReference type="InterPro" id="IPR011990">
    <property type="entry name" value="TPR-like_helical_dom_sf"/>
</dbReference>
<keyword evidence="1" id="KW-0677">Repeat</keyword>
<feature type="repeat" description="PPR" evidence="2">
    <location>
        <begin position="174"/>
        <end position="208"/>
    </location>
</feature>
<dbReference type="eggNOG" id="KOG4197">
    <property type="taxonomic scope" value="Eukaryota"/>
</dbReference>
<gene>
    <name evidence="3" type="ORF">CARUB_v10025357mg</name>
</gene>
<evidence type="ECO:0000313" key="4">
    <source>
        <dbReference type="Proteomes" id="UP000029121"/>
    </source>
</evidence>